<dbReference type="Proteomes" id="UP000549797">
    <property type="component" value="Unassembled WGS sequence"/>
</dbReference>
<accession>A0A7K4M7V5</accession>
<reference evidence="1" key="2">
    <citation type="submission" date="2020-06" db="EMBL/GenBank/DDBJ databases">
        <authorList>
            <person name="Wang Y."/>
        </authorList>
    </citation>
    <scope>NUCLEOTIDE SEQUENCE</scope>
    <source>
        <strain evidence="2">D1a</strain>
        <strain evidence="1">L14</strain>
    </source>
</reference>
<dbReference type="EMBL" id="JACATJ010000010">
    <property type="protein sequence ID" value="NWK09332.1"/>
    <property type="molecule type" value="Genomic_DNA"/>
</dbReference>
<dbReference type="AlphaFoldDB" id="A0A7K4M7V5"/>
<gene>
    <name evidence="2" type="ORF">HX852_06085</name>
    <name evidence="1" type="ORF">HX860_03610</name>
</gene>
<evidence type="ECO:0000313" key="3">
    <source>
        <dbReference type="Proteomes" id="UP000549797"/>
    </source>
</evidence>
<evidence type="ECO:0000313" key="4">
    <source>
        <dbReference type="Proteomes" id="UP000587702"/>
    </source>
</evidence>
<dbReference type="EMBL" id="JACATI010000003">
    <property type="protein sequence ID" value="NWJ20142.1"/>
    <property type="molecule type" value="Genomic_DNA"/>
</dbReference>
<evidence type="ECO:0000313" key="1">
    <source>
        <dbReference type="EMBL" id="NWJ20142.1"/>
    </source>
</evidence>
<organism evidence="1 4">
    <name type="scientific">Marine Group I thaumarchaeote</name>
    <dbReference type="NCBI Taxonomy" id="2511932"/>
    <lineage>
        <taxon>Archaea</taxon>
        <taxon>Nitrososphaerota</taxon>
        <taxon>Marine Group I</taxon>
    </lineage>
</organism>
<evidence type="ECO:0000313" key="2">
    <source>
        <dbReference type="EMBL" id="NWK09332.1"/>
    </source>
</evidence>
<name>A0A7K4M7V5_9ARCH</name>
<sequence length="187" mass="21244">MSVKCDVSTLECANISHSVTLVPRLKYSINLLDDIVKILKKKRHDLKKSNRFLVDDFDETDNSHLKAIELERVMAFSLEILFQIKKRTGRISDVNSILEVLPTTIPLIRTVSAQLFDIIPNCSRKLSELSVHLGSIVLDSAVLTKARFDFTQSNEESSSLLDKVKLIVDSKISKQYPNLDFFKAYNT</sequence>
<dbReference type="Proteomes" id="UP000587702">
    <property type="component" value="Unassembled WGS sequence"/>
</dbReference>
<protein>
    <submittedName>
        <fullName evidence="1">Uncharacterized protein</fullName>
    </submittedName>
</protein>
<comment type="caution">
    <text evidence="1">The sequence shown here is derived from an EMBL/GenBank/DDBJ whole genome shotgun (WGS) entry which is preliminary data.</text>
</comment>
<proteinExistence type="predicted"/>
<reference evidence="3 4" key="1">
    <citation type="journal article" date="2019" name="Environ. Microbiol.">
        <title>Genomics insights into ecotype formation of ammonia-oxidizing archaea in the deep ocean.</title>
        <authorList>
            <person name="Wang Y."/>
            <person name="Huang J.M."/>
            <person name="Cui G.J."/>
            <person name="Nunoura T."/>
            <person name="Takaki Y."/>
            <person name="Li W.L."/>
            <person name="Li J."/>
            <person name="Gao Z.M."/>
            <person name="Takai K."/>
            <person name="Zhang A.Q."/>
            <person name="Stepanauskas R."/>
        </authorList>
    </citation>
    <scope>NUCLEOTIDE SEQUENCE [LARGE SCALE GENOMIC DNA]</scope>
    <source>
        <strain evidence="2 3">D1a</strain>
        <strain evidence="1 4">L14</strain>
    </source>
</reference>